<feature type="compositionally biased region" description="Low complexity" evidence="1">
    <location>
        <begin position="38"/>
        <end position="52"/>
    </location>
</feature>
<keyword evidence="4" id="KW-1185">Reference proteome</keyword>
<feature type="signal peptide" evidence="2">
    <location>
        <begin position="1"/>
        <end position="32"/>
    </location>
</feature>
<gene>
    <name evidence="3" type="ORF">ACFFTU_19775</name>
</gene>
<evidence type="ECO:0000313" key="3">
    <source>
        <dbReference type="EMBL" id="MFB9522190.1"/>
    </source>
</evidence>
<dbReference type="EMBL" id="JBHMCR010000009">
    <property type="protein sequence ID" value="MFB9522190.1"/>
    <property type="molecule type" value="Genomic_DNA"/>
</dbReference>
<dbReference type="Proteomes" id="UP001589718">
    <property type="component" value="Unassembled WGS sequence"/>
</dbReference>
<dbReference type="PROSITE" id="PS51257">
    <property type="entry name" value="PROKAR_LIPOPROTEIN"/>
    <property type="match status" value="1"/>
</dbReference>
<proteinExistence type="predicted"/>
<feature type="chain" id="PRO_5046319284" description="Lipoprotein" evidence="2">
    <location>
        <begin position="33"/>
        <end position="267"/>
    </location>
</feature>
<evidence type="ECO:0000256" key="1">
    <source>
        <dbReference type="SAM" id="MobiDB-lite"/>
    </source>
</evidence>
<sequence>MRRTVSRRAAVVRTVAAAASVASLTLLLGACGADKGAESPAKGAGASAGASAKGEEPAAKTLTAAELEKAALAQGDVTTHQVVNGTKADEVPPGAVKTDKPECKPLLDAASAVPVGKPAAKVLRKAVQKPEKMKVDPTASAEDKAKAGLDALSQPVTADVLASYDGKGAQEGYAAYAKAAEACAGGFGGEQAGEKLAFTKVVPDAVTGGDEAQGWTIAMKADGTEVLTKLAVVRKGNTLATFYTISLGGTVKEQPASLIAAQVKKLG</sequence>
<evidence type="ECO:0008006" key="5">
    <source>
        <dbReference type="Google" id="ProtNLM"/>
    </source>
</evidence>
<name>A0ABV5PG51_STRCM</name>
<keyword evidence="2" id="KW-0732">Signal</keyword>
<feature type="region of interest" description="Disordered" evidence="1">
    <location>
        <begin position="38"/>
        <end position="59"/>
    </location>
</feature>
<evidence type="ECO:0000256" key="2">
    <source>
        <dbReference type="SAM" id="SignalP"/>
    </source>
</evidence>
<dbReference type="RefSeq" id="WP_345228929.1">
    <property type="nucleotide sequence ID" value="NZ_BAAAXE010000015.1"/>
</dbReference>
<reference evidence="3 4" key="1">
    <citation type="submission" date="2024-09" db="EMBL/GenBank/DDBJ databases">
        <authorList>
            <person name="Sun Q."/>
            <person name="Mori K."/>
        </authorList>
    </citation>
    <scope>NUCLEOTIDE SEQUENCE [LARGE SCALE GENOMIC DNA]</scope>
    <source>
        <strain evidence="3 4">JCM 4362</strain>
    </source>
</reference>
<evidence type="ECO:0000313" key="4">
    <source>
        <dbReference type="Proteomes" id="UP001589718"/>
    </source>
</evidence>
<accession>A0ABV5PG51</accession>
<protein>
    <recommendedName>
        <fullName evidence="5">Lipoprotein</fullName>
    </recommendedName>
</protein>
<comment type="caution">
    <text evidence="3">The sequence shown here is derived from an EMBL/GenBank/DDBJ whole genome shotgun (WGS) entry which is preliminary data.</text>
</comment>
<organism evidence="3 4">
    <name type="scientific">Streptomyces cremeus</name>
    <dbReference type="NCBI Taxonomy" id="66881"/>
    <lineage>
        <taxon>Bacteria</taxon>
        <taxon>Bacillati</taxon>
        <taxon>Actinomycetota</taxon>
        <taxon>Actinomycetes</taxon>
        <taxon>Kitasatosporales</taxon>
        <taxon>Streptomycetaceae</taxon>
        <taxon>Streptomyces</taxon>
    </lineage>
</organism>